<reference evidence="1" key="1">
    <citation type="submission" date="2018-11" db="EMBL/GenBank/DDBJ databases">
        <authorList>
            <consortium name="Pathogen Informatics"/>
        </authorList>
    </citation>
    <scope>NUCLEOTIDE SEQUENCE</scope>
</reference>
<dbReference type="InterPro" id="IPR040067">
    <property type="entry name" value="WDR47"/>
</dbReference>
<evidence type="ECO:0000313" key="1">
    <source>
        <dbReference type="EMBL" id="VEL21409.1"/>
    </source>
</evidence>
<gene>
    <name evidence="1" type="ORF">PXEA_LOCUS14849</name>
</gene>
<dbReference type="InterPro" id="IPR036322">
    <property type="entry name" value="WD40_repeat_dom_sf"/>
</dbReference>
<dbReference type="InterPro" id="IPR015943">
    <property type="entry name" value="WD40/YVTN_repeat-like_dom_sf"/>
</dbReference>
<name>A0A448WVQ6_9PLAT</name>
<dbReference type="Gene3D" id="2.130.10.10">
    <property type="entry name" value="YVTN repeat-like/Quinoprotein amine dehydrogenase"/>
    <property type="match status" value="1"/>
</dbReference>
<dbReference type="AlphaFoldDB" id="A0A448WVQ6"/>
<dbReference type="Pfam" id="PF00400">
    <property type="entry name" value="WD40"/>
    <property type="match status" value="1"/>
</dbReference>
<dbReference type="SMART" id="SM00320">
    <property type="entry name" value="WD40"/>
    <property type="match status" value="2"/>
</dbReference>
<organism evidence="1 2">
    <name type="scientific">Protopolystoma xenopodis</name>
    <dbReference type="NCBI Taxonomy" id="117903"/>
    <lineage>
        <taxon>Eukaryota</taxon>
        <taxon>Metazoa</taxon>
        <taxon>Spiralia</taxon>
        <taxon>Lophotrochozoa</taxon>
        <taxon>Platyhelminthes</taxon>
        <taxon>Monogenea</taxon>
        <taxon>Polyopisthocotylea</taxon>
        <taxon>Polystomatidea</taxon>
        <taxon>Polystomatidae</taxon>
        <taxon>Protopolystoma</taxon>
    </lineage>
</organism>
<dbReference type="PANTHER" id="PTHR19863:SF5">
    <property type="entry name" value="WD REPEAT-CONTAINING PROTEIN 47"/>
    <property type="match status" value="1"/>
</dbReference>
<dbReference type="EMBL" id="CAAALY010051171">
    <property type="protein sequence ID" value="VEL21409.1"/>
    <property type="molecule type" value="Genomic_DNA"/>
</dbReference>
<sequence length="124" mass="13543">MHSFQFKTDLCTHPCATSECLRLAFLCSSAFASVAVEASGGSLLASGHEDATVSLFDLRTARYINAYRPHSGECRSVRFAPSAYYLLSASYDRKVVLTDFHGEVFCNNKGVKSLLTIATRHGIT</sequence>
<keyword evidence="2" id="KW-1185">Reference proteome</keyword>
<comment type="caution">
    <text evidence="1">The sequence shown here is derived from an EMBL/GenBank/DDBJ whole genome shotgun (WGS) entry which is preliminary data.</text>
</comment>
<dbReference type="PANTHER" id="PTHR19863">
    <property type="entry name" value="NEMITIN (NEURONAL ENRICHED MAP INTERACTING PROTEIN) HOMOLOG"/>
    <property type="match status" value="1"/>
</dbReference>
<proteinExistence type="predicted"/>
<dbReference type="Proteomes" id="UP000784294">
    <property type="component" value="Unassembled WGS sequence"/>
</dbReference>
<dbReference type="SUPFAM" id="SSF50978">
    <property type="entry name" value="WD40 repeat-like"/>
    <property type="match status" value="1"/>
</dbReference>
<accession>A0A448WVQ6</accession>
<evidence type="ECO:0000313" key="2">
    <source>
        <dbReference type="Proteomes" id="UP000784294"/>
    </source>
</evidence>
<protein>
    <submittedName>
        <fullName evidence="1">Uncharacterized protein</fullName>
    </submittedName>
</protein>
<dbReference type="OrthoDB" id="187712at2759"/>
<dbReference type="InterPro" id="IPR001680">
    <property type="entry name" value="WD40_rpt"/>
</dbReference>